<name>A0A4Q0NTS0_9FLAO</name>
<proteinExistence type="predicted"/>
<comment type="caution">
    <text evidence="1">The sequence shown here is derived from an EMBL/GenBank/DDBJ whole genome shotgun (WGS) entry which is preliminary data.</text>
</comment>
<organism evidence="1 2">
    <name type="scientific">Leeuwenhoekiella aestuarii</name>
    <dbReference type="NCBI Taxonomy" id="2249426"/>
    <lineage>
        <taxon>Bacteria</taxon>
        <taxon>Pseudomonadati</taxon>
        <taxon>Bacteroidota</taxon>
        <taxon>Flavobacteriia</taxon>
        <taxon>Flavobacteriales</taxon>
        <taxon>Flavobacteriaceae</taxon>
        <taxon>Leeuwenhoekiella</taxon>
    </lineage>
</organism>
<gene>
    <name evidence="1" type="ORF">DSM04_10485</name>
</gene>
<accession>A0A4Q0NTS0</accession>
<sequence>MSNIKAHGDTSICATHFKDSELSIFKDFGIVDSTKRFASRSQMSELYQVPRKTLADNIRNLKQDGLINPAKSRHIAKDGKVRVQELFTLNEVVAIGFRLRSDVAIKLQSYAIQLLSEKITRIQSAKEIIELELSHYSSKSDIKDLYR</sequence>
<keyword evidence="2" id="KW-1185">Reference proteome</keyword>
<evidence type="ECO:0000313" key="1">
    <source>
        <dbReference type="EMBL" id="RXG13981.1"/>
    </source>
</evidence>
<reference evidence="1 2" key="1">
    <citation type="submission" date="2018-07" db="EMBL/GenBank/DDBJ databases">
        <title>Leeuwenhoekiella genomics.</title>
        <authorList>
            <person name="Tahon G."/>
            <person name="Willems A."/>
        </authorList>
    </citation>
    <scope>NUCLEOTIDE SEQUENCE [LARGE SCALE GENOMIC DNA]</scope>
    <source>
        <strain evidence="1 2">R-50232</strain>
    </source>
</reference>
<dbReference type="AlphaFoldDB" id="A0A4Q0NTS0"/>
<evidence type="ECO:0000313" key="2">
    <source>
        <dbReference type="Proteomes" id="UP000289821"/>
    </source>
</evidence>
<protein>
    <submittedName>
        <fullName evidence="1">Uncharacterized protein</fullName>
    </submittedName>
</protein>
<dbReference type="EMBL" id="QOVI01000004">
    <property type="protein sequence ID" value="RXG13981.1"/>
    <property type="molecule type" value="Genomic_DNA"/>
</dbReference>
<dbReference type="RefSeq" id="WP_128761407.1">
    <property type="nucleotide sequence ID" value="NZ_QOVI01000004.1"/>
</dbReference>
<dbReference type="Proteomes" id="UP000289821">
    <property type="component" value="Unassembled WGS sequence"/>
</dbReference>